<dbReference type="OrthoDB" id="676979at2759"/>
<keyword evidence="5" id="KW-0677">Repeat</keyword>
<dbReference type="GeneID" id="111022699"/>
<keyword evidence="4 8" id="KW-0732">Signal</keyword>
<dbReference type="Pfam" id="PF00560">
    <property type="entry name" value="LRR_1"/>
    <property type="match status" value="2"/>
</dbReference>
<evidence type="ECO:0000256" key="4">
    <source>
        <dbReference type="ARBA" id="ARBA00022729"/>
    </source>
</evidence>
<protein>
    <submittedName>
        <fullName evidence="10">Piriformospora indica-insensitive protein 2</fullName>
    </submittedName>
</protein>
<dbReference type="Pfam" id="PF13855">
    <property type="entry name" value="LRR_8"/>
    <property type="match status" value="1"/>
</dbReference>
<dbReference type="InterPro" id="IPR032675">
    <property type="entry name" value="LRR_dom_sf"/>
</dbReference>
<sequence length="468" mass="51563">MAPSPLFPWLPLVTLLQIFPISTQLPLLSPLERDSVFQVLHSINSAVPWRTLFPGDLCSSPPHGLVCDYFFDSPNTTLTLTDPDAAHVVQMSFGFLSDYSGNPPCSSSSTINPLLFSSFKYLRKLFFYKCFTGPRAVSFSGDTSPAFASTLEELVFVDNPSLVAPLRTLFANFTNLKRAIVTGNGVYGQIPERISDSGRIEEITLSRNRLSGHIPASLSKLKNLKILDLSRNFLDGYAPESIGNLSELLKLDISCNRISGRIPESYLNLEKLEFLDVSFNRFGNFGIPEFIWAMPRLKEVHLSGNMVGGQIPEIWEKLESLSGIGFSGMGLTGKIPPSMAVNLRSLSYLALDGNSLEGKLPPEFELLETLKEINLENNKLSGRVPFSANFSSKIGGKLRLRGNPELCVDEELKKVTNGSVLGKMKLCHQSNITEHVFPSGCSSSIMLASAKFQSFPLIGVLWILLVKF</sequence>
<dbReference type="RefSeq" id="XP_022155606.1">
    <property type="nucleotide sequence ID" value="XM_022299914.1"/>
</dbReference>
<keyword evidence="9" id="KW-1185">Reference proteome</keyword>
<keyword evidence="7" id="KW-0325">Glycoprotein</keyword>
<proteinExistence type="predicted"/>
<keyword evidence="6" id="KW-0472">Membrane</keyword>
<evidence type="ECO:0000256" key="6">
    <source>
        <dbReference type="ARBA" id="ARBA00023136"/>
    </source>
</evidence>
<accession>A0A6J1DS67</accession>
<dbReference type="InterPro" id="IPR052595">
    <property type="entry name" value="LRRC69/RLP"/>
</dbReference>
<dbReference type="PANTHER" id="PTHR48057">
    <property type="entry name" value="LEUCINE-RICH REPEAT SERINE/THREONINE-PROTEIN KINASE 1"/>
    <property type="match status" value="1"/>
</dbReference>
<evidence type="ECO:0000256" key="7">
    <source>
        <dbReference type="ARBA" id="ARBA00023180"/>
    </source>
</evidence>
<gene>
    <name evidence="10" type="primary">LOC111022699</name>
</gene>
<evidence type="ECO:0000256" key="8">
    <source>
        <dbReference type="SAM" id="SignalP"/>
    </source>
</evidence>
<keyword evidence="2" id="KW-1003">Cell membrane</keyword>
<keyword evidence="3" id="KW-0433">Leucine-rich repeat</keyword>
<dbReference type="Gene3D" id="3.80.10.10">
    <property type="entry name" value="Ribonuclease Inhibitor"/>
    <property type="match status" value="1"/>
</dbReference>
<dbReference type="FunFam" id="3.80.10.10:FF:000041">
    <property type="entry name" value="LRR receptor-like serine/threonine-protein kinase ERECTA"/>
    <property type="match status" value="1"/>
</dbReference>
<dbReference type="Proteomes" id="UP000504603">
    <property type="component" value="Unplaced"/>
</dbReference>
<feature type="chain" id="PRO_5027008019" evidence="8">
    <location>
        <begin position="25"/>
        <end position="468"/>
    </location>
</feature>
<dbReference type="SUPFAM" id="SSF52058">
    <property type="entry name" value="L domain-like"/>
    <property type="match status" value="1"/>
</dbReference>
<dbReference type="AlphaFoldDB" id="A0A6J1DS67"/>
<evidence type="ECO:0000313" key="9">
    <source>
        <dbReference type="Proteomes" id="UP000504603"/>
    </source>
</evidence>
<name>A0A6J1DS67_MOMCH</name>
<dbReference type="KEGG" id="mcha:111022699"/>
<dbReference type="FunFam" id="3.80.10.10:FF:000299">
    <property type="entry name" value="Piriformospora indica-insensitive protein 2"/>
    <property type="match status" value="1"/>
</dbReference>
<evidence type="ECO:0000256" key="5">
    <source>
        <dbReference type="ARBA" id="ARBA00022737"/>
    </source>
</evidence>
<evidence type="ECO:0000256" key="2">
    <source>
        <dbReference type="ARBA" id="ARBA00022475"/>
    </source>
</evidence>
<dbReference type="InterPro" id="IPR001611">
    <property type="entry name" value="Leu-rich_rpt"/>
</dbReference>
<dbReference type="GO" id="GO:0005886">
    <property type="term" value="C:plasma membrane"/>
    <property type="evidence" value="ECO:0007669"/>
    <property type="project" value="UniProtKB-SubCell"/>
</dbReference>
<comment type="subcellular location">
    <subcellularLocation>
        <location evidence="1">Cell membrane</location>
    </subcellularLocation>
</comment>
<evidence type="ECO:0000313" key="10">
    <source>
        <dbReference type="RefSeq" id="XP_022155606.1"/>
    </source>
</evidence>
<organism evidence="9 10">
    <name type="scientific">Momordica charantia</name>
    <name type="common">Bitter gourd</name>
    <name type="synonym">Balsam pear</name>
    <dbReference type="NCBI Taxonomy" id="3673"/>
    <lineage>
        <taxon>Eukaryota</taxon>
        <taxon>Viridiplantae</taxon>
        <taxon>Streptophyta</taxon>
        <taxon>Embryophyta</taxon>
        <taxon>Tracheophyta</taxon>
        <taxon>Spermatophyta</taxon>
        <taxon>Magnoliopsida</taxon>
        <taxon>eudicotyledons</taxon>
        <taxon>Gunneridae</taxon>
        <taxon>Pentapetalae</taxon>
        <taxon>rosids</taxon>
        <taxon>fabids</taxon>
        <taxon>Cucurbitales</taxon>
        <taxon>Cucurbitaceae</taxon>
        <taxon>Momordiceae</taxon>
        <taxon>Momordica</taxon>
    </lineage>
</organism>
<reference evidence="10" key="1">
    <citation type="submission" date="2025-08" db="UniProtKB">
        <authorList>
            <consortium name="RefSeq"/>
        </authorList>
    </citation>
    <scope>IDENTIFICATION</scope>
    <source>
        <strain evidence="10">OHB3-1</strain>
    </source>
</reference>
<evidence type="ECO:0000256" key="3">
    <source>
        <dbReference type="ARBA" id="ARBA00022614"/>
    </source>
</evidence>
<feature type="signal peptide" evidence="8">
    <location>
        <begin position="1"/>
        <end position="24"/>
    </location>
</feature>
<evidence type="ECO:0000256" key="1">
    <source>
        <dbReference type="ARBA" id="ARBA00004236"/>
    </source>
</evidence>